<organism evidence="1 2">
    <name type="scientific">Mogibacterium kristiansenii</name>
    <dbReference type="NCBI Taxonomy" id="2606708"/>
    <lineage>
        <taxon>Bacteria</taxon>
        <taxon>Bacillati</taxon>
        <taxon>Bacillota</taxon>
        <taxon>Clostridia</taxon>
        <taxon>Peptostreptococcales</taxon>
        <taxon>Anaerovoracaceae</taxon>
        <taxon>Mogibacterium</taxon>
    </lineage>
</organism>
<keyword evidence="2" id="KW-1185">Reference proteome</keyword>
<comment type="caution">
    <text evidence="1">The sequence shown here is derived from an EMBL/GenBank/DDBJ whole genome shotgun (WGS) entry which is preliminary data.</text>
</comment>
<dbReference type="Proteomes" id="UP000469424">
    <property type="component" value="Unassembled WGS sequence"/>
</dbReference>
<dbReference type="RefSeq" id="WP_154554497.1">
    <property type="nucleotide sequence ID" value="NZ_VUNA01000010.1"/>
</dbReference>
<reference evidence="1 2" key="1">
    <citation type="submission" date="2019-08" db="EMBL/GenBank/DDBJ databases">
        <title>In-depth cultivation of the pig gut microbiome towards novel bacterial diversity and tailored functional studies.</title>
        <authorList>
            <person name="Wylensek D."/>
            <person name="Hitch T.C.A."/>
            <person name="Clavel T."/>
        </authorList>
    </citation>
    <scope>NUCLEOTIDE SEQUENCE [LARGE SCALE GENOMIC DNA]</scope>
    <source>
        <strain evidence="1 2">WCA-MUC-591-APC-4B</strain>
    </source>
</reference>
<proteinExistence type="predicted"/>
<evidence type="ECO:0000313" key="1">
    <source>
        <dbReference type="EMBL" id="MST70937.1"/>
    </source>
</evidence>
<dbReference type="EMBL" id="VUNA01000010">
    <property type="protein sequence ID" value="MST70937.1"/>
    <property type="molecule type" value="Genomic_DNA"/>
</dbReference>
<name>A0A6N7X5S7_9FIRM</name>
<evidence type="ECO:0000313" key="2">
    <source>
        <dbReference type="Proteomes" id="UP000469424"/>
    </source>
</evidence>
<dbReference type="AlphaFoldDB" id="A0A6N7X5S7"/>
<accession>A0A6N7X5S7</accession>
<protein>
    <submittedName>
        <fullName evidence="1">Uncharacterized protein</fullName>
    </submittedName>
</protein>
<gene>
    <name evidence="1" type="ORF">FYJ65_06245</name>
</gene>
<sequence>MNLYERFIEFTKENEIETRDLGHQREDGYDLVVFGKTANKDNGLIYKIVFIFYDNDNLVDFYIIKSVKVKNRVYILERLNDRNSQFRAASFFLNGNLACMKSYCATGGYIRVAIMMMEKSMERAQEAFSEFDPA</sequence>